<gene>
    <name evidence="2" type="ORF">PVL29_013251</name>
</gene>
<feature type="compositionally biased region" description="Basic and acidic residues" evidence="1">
    <location>
        <begin position="61"/>
        <end position="70"/>
    </location>
</feature>
<feature type="region of interest" description="Disordered" evidence="1">
    <location>
        <begin position="1"/>
        <end position="40"/>
    </location>
</feature>
<feature type="region of interest" description="Disordered" evidence="1">
    <location>
        <begin position="59"/>
        <end position="79"/>
    </location>
</feature>
<evidence type="ECO:0000313" key="2">
    <source>
        <dbReference type="EMBL" id="KAJ9690993.1"/>
    </source>
</evidence>
<reference evidence="2 3" key="1">
    <citation type="journal article" date="2023" name="BMC Biotechnol.">
        <title>Vitis rotundifolia cv Carlos genome sequencing.</title>
        <authorList>
            <person name="Huff M."/>
            <person name="Hulse-Kemp A."/>
            <person name="Scheffler B."/>
            <person name="Youngblood R."/>
            <person name="Simpson S."/>
            <person name="Babiker E."/>
            <person name="Staton M."/>
        </authorList>
    </citation>
    <scope>NUCLEOTIDE SEQUENCE [LARGE SCALE GENOMIC DNA]</scope>
    <source>
        <tissue evidence="2">Leaf</tissue>
    </source>
</reference>
<keyword evidence="3" id="KW-1185">Reference proteome</keyword>
<evidence type="ECO:0000313" key="3">
    <source>
        <dbReference type="Proteomes" id="UP001168098"/>
    </source>
</evidence>
<dbReference type="Proteomes" id="UP001168098">
    <property type="component" value="Unassembled WGS sequence"/>
</dbReference>
<comment type="caution">
    <text evidence="2">The sequence shown here is derived from an EMBL/GenBank/DDBJ whole genome shotgun (WGS) entry which is preliminary data.</text>
</comment>
<evidence type="ECO:0000256" key="1">
    <source>
        <dbReference type="SAM" id="MobiDB-lite"/>
    </source>
</evidence>
<dbReference type="AlphaFoldDB" id="A0AA38ZKX6"/>
<accession>A0AA38ZKX6</accession>
<organism evidence="2 3">
    <name type="scientific">Vitis rotundifolia</name>
    <name type="common">Muscadine grape</name>
    <dbReference type="NCBI Taxonomy" id="103349"/>
    <lineage>
        <taxon>Eukaryota</taxon>
        <taxon>Viridiplantae</taxon>
        <taxon>Streptophyta</taxon>
        <taxon>Embryophyta</taxon>
        <taxon>Tracheophyta</taxon>
        <taxon>Spermatophyta</taxon>
        <taxon>Magnoliopsida</taxon>
        <taxon>eudicotyledons</taxon>
        <taxon>Gunneridae</taxon>
        <taxon>Pentapetalae</taxon>
        <taxon>rosids</taxon>
        <taxon>Vitales</taxon>
        <taxon>Vitaceae</taxon>
        <taxon>Viteae</taxon>
        <taxon>Vitis</taxon>
    </lineage>
</organism>
<feature type="compositionally biased region" description="Polar residues" evidence="1">
    <location>
        <begin position="9"/>
        <end position="28"/>
    </location>
</feature>
<sequence>MVRTDSMSHKSAPQQVVTPKGQTTQMQPSPKVRSESFESVRTKLRESLADALTLVYQQQDKSPHMEKNSKNEATASVDTATDNLIQKTIREETSKCTVQLAKLARNSRCNLGRKSEATGSQRGSGIRSGLQQKTYGFSNGALNGNAGNITMQKSRDFEPYVQGLTNVGENPFELMGQVTF</sequence>
<name>A0AA38ZKX6_VITRO</name>
<dbReference type="EMBL" id="JARBHA010000010">
    <property type="protein sequence ID" value="KAJ9690993.1"/>
    <property type="molecule type" value="Genomic_DNA"/>
</dbReference>
<proteinExistence type="predicted"/>
<protein>
    <submittedName>
        <fullName evidence="2">Uncharacterized protein</fullName>
    </submittedName>
</protein>